<protein>
    <submittedName>
        <fullName evidence="3">DUF3597 domain-containing protein</fullName>
    </submittedName>
</protein>
<dbReference type="EMBL" id="RWKW01000028">
    <property type="protein sequence ID" value="RST86978.1"/>
    <property type="molecule type" value="Genomic_DNA"/>
</dbReference>
<evidence type="ECO:0000313" key="4">
    <source>
        <dbReference type="Proteomes" id="UP000278398"/>
    </source>
</evidence>
<dbReference type="Pfam" id="PF12200">
    <property type="entry name" value="DUF3597"/>
    <property type="match status" value="1"/>
</dbReference>
<keyword evidence="4" id="KW-1185">Reference proteome</keyword>
<proteinExistence type="predicted"/>
<dbReference type="Proteomes" id="UP000278398">
    <property type="component" value="Unassembled WGS sequence"/>
</dbReference>
<evidence type="ECO:0000259" key="2">
    <source>
        <dbReference type="Pfam" id="PF12200"/>
    </source>
</evidence>
<feature type="domain" description="DUF3597" evidence="2">
    <location>
        <begin position="3"/>
        <end position="142"/>
    </location>
</feature>
<reference evidence="3 4" key="1">
    <citation type="submission" date="2018-12" db="EMBL/GenBank/DDBJ databases">
        <title>Mesorhizobium carbonis sp. nov., isolated from coal mine water.</title>
        <authorList>
            <person name="Xin W."/>
            <person name="Xu Z."/>
            <person name="Xiang F."/>
            <person name="Zhang J."/>
            <person name="Xi L."/>
            <person name="Liu J."/>
        </authorList>
    </citation>
    <scope>NUCLEOTIDE SEQUENCE [LARGE SCALE GENOMIC DNA]</scope>
    <source>
        <strain evidence="3 4">B2.3</strain>
    </source>
</reference>
<dbReference type="OrthoDB" id="9812045at2"/>
<sequence length="146" mass="14991">MGIFDKIKNAIWGSDEEEAAPVIADASSKPVVASASTTTSPTAAPAPPKTGVAAPAPAAARGPVDVAAILDAAVKRSGQKLDWRKSIVDLMKALGLDSSLGARKELAAELGYTGSTSDSAAMNMWLHKQVIQKLKDNGGQVPAELL</sequence>
<accession>A0A3S0A1X7</accession>
<dbReference type="InterPro" id="IPR022016">
    <property type="entry name" value="DUF3597"/>
</dbReference>
<dbReference type="RefSeq" id="WP_126698992.1">
    <property type="nucleotide sequence ID" value="NZ_RWKW01000028.1"/>
</dbReference>
<dbReference type="AlphaFoldDB" id="A0A3S0A1X7"/>
<feature type="region of interest" description="Disordered" evidence="1">
    <location>
        <begin position="34"/>
        <end position="56"/>
    </location>
</feature>
<comment type="caution">
    <text evidence="3">The sequence shown here is derived from an EMBL/GenBank/DDBJ whole genome shotgun (WGS) entry which is preliminary data.</text>
</comment>
<gene>
    <name evidence="3" type="ORF">EJC49_07835</name>
</gene>
<organism evidence="3 4">
    <name type="scientific">Aquibium carbonis</name>
    <dbReference type="NCBI Taxonomy" id="2495581"/>
    <lineage>
        <taxon>Bacteria</taxon>
        <taxon>Pseudomonadati</taxon>
        <taxon>Pseudomonadota</taxon>
        <taxon>Alphaproteobacteria</taxon>
        <taxon>Hyphomicrobiales</taxon>
        <taxon>Phyllobacteriaceae</taxon>
        <taxon>Aquibium</taxon>
    </lineage>
</organism>
<name>A0A3S0A1X7_9HYPH</name>
<evidence type="ECO:0000256" key="1">
    <source>
        <dbReference type="SAM" id="MobiDB-lite"/>
    </source>
</evidence>
<dbReference type="SUPFAM" id="SSF158634">
    <property type="entry name" value="RPA2825-like"/>
    <property type="match status" value="1"/>
</dbReference>
<evidence type="ECO:0000313" key="3">
    <source>
        <dbReference type="EMBL" id="RST86978.1"/>
    </source>
</evidence>